<dbReference type="InterPro" id="IPR003742">
    <property type="entry name" value="RlmH-like"/>
</dbReference>
<dbReference type="Pfam" id="PF02590">
    <property type="entry name" value="SPOUT_MTase"/>
    <property type="match status" value="1"/>
</dbReference>
<name>A0A9D0YW30_9FIRM</name>
<keyword evidence="2 6" id="KW-0489">Methyltransferase</keyword>
<evidence type="ECO:0000256" key="5">
    <source>
        <dbReference type="ARBA" id="ARBA00038303"/>
    </source>
</evidence>
<feature type="binding site" evidence="6">
    <location>
        <begin position="127"/>
        <end position="132"/>
    </location>
    <ligand>
        <name>S-adenosyl-L-methionine</name>
        <dbReference type="ChEBI" id="CHEBI:59789"/>
    </ligand>
</feature>
<dbReference type="InterPro" id="IPR029026">
    <property type="entry name" value="tRNA_m1G_MTases_N"/>
</dbReference>
<gene>
    <name evidence="6" type="primary">rlmH</name>
    <name evidence="7" type="ORF">IAA66_05575</name>
</gene>
<dbReference type="InterPro" id="IPR029028">
    <property type="entry name" value="Alpha/beta_knot_MTases"/>
</dbReference>
<comment type="subcellular location">
    <subcellularLocation>
        <location evidence="6">Cytoplasm</location>
    </subcellularLocation>
</comment>
<dbReference type="PANTHER" id="PTHR33603">
    <property type="entry name" value="METHYLTRANSFERASE"/>
    <property type="match status" value="1"/>
</dbReference>
<keyword evidence="4 6" id="KW-0949">S-adenosyl-L-methionine</keyword>
<comment type="caution">
    <text evidence="7">The sequence shown here is derived from an EMBL/GenBank/DDBJ whole genome shotgun (WGS) entry which is preliminary data.</text>
</comment>
<evidence type="ECO:0000313" key="7">
    <source>
        <dbReference type="EMBL" id="HIQ63042.1"/>
    </source>
</evidence>
<reference evidence="7" key="1">
    <citation type="submission" date="2020-10" db="EMBL/GenBank/DDBJ databases">
        <authorList>
            <person name="Gilroy R."/>
        </authorList>
    </citation>
    <scope>NUCLEOTIDE SEQUENCE</scope>
    <source>
        <strain evidence="7">ChiHile30-977</strain>
    </source>
</reference>
<dbReference type="SUPFAM" id="SSF75217">
    <property type="entry name" value="alpha/beta knot"/>
    <property type="match status" value="1"/>
</dbReference>
<keyword evidence="3 6" id="KW-0808">Transferase</keyword>
<feature type="binding site" evidence="6">
    <location>
        <position position="108"/>
    </location>
    <ligand>
        <name>S-adenosyl-L-methionine</name>
        <dbReference type="ChEBI" id="CHEBI:59789"/>
    </ligand>
</feature>
<evidence type="ECO:0000256" key="4">
    <source>
        <dbReference type="ARBA" id="ARBA00022691"/>
    </source>
</evidence>
<dbReference type="EMBL" id="DVFI01000086">
    <property type="protein sequence ID" value="HIQ63042.1"/>
    <property type="molecule type" value="Genomic_DNA"/>
</dbReference>
<evidence type="ECO:0000313" key="8">
    <source>
        <dbReference type="Proteomes" id="UP000886819"/>
    </source>
</evidence>
<keyword evidence="6" id="KW-0963">Cytoplasm</keyword>
<dbReference type="PANTHER" id="PTHR33603:SF1">
    <property type="entry name" value="RIBOSOMAL RNA LARGE SUBUNIT METHYLTRANSFERASE H"/>
    <property type="match status" value="1"/>
</dbReference>
<dbReference type="Proteomes" id="UP000886819">
    <property type="component" value="Unassembled WGS sequence"/>
</dbReference>
<dbReference type="GO" id="GO:0005737">
    <property type="term" value="C:cytoplasm"/>
    <property type="evidence" value="ECO:0007669"/>
    <property type="project" value="UniProtKB-SubCell"/>
</dbReference>
<dbReference type="CDD" id="cd18081">
    <property type="entry name" value="RlmH-like"/>
    <property type="match status" value="1"/>
</dbReference>
<evidence type="ECO:0000256" key="1">
    <source>
        <dbReference type="ARBA" id="ARBA00022552"/>
    </source>
</evidence>
<organism evidence="7 8">
    <name type="scientific">Candidatus Avichristensenella intestinipullorum</name>
    <dbReference type="NCBI Taxonomy" id="2840693"/>
    <lineage>
        <taxon>Bacteria</taxon>
        <taxon>Bacillati</taxon>
        <taxon>Bacillota</taxon>
        <taxon>Clostridia</taxon>
        <taxon>Candidatus Avichristensenella</taxon>
    </lineage>
</organism>
<proteinExistence type="inferred from homology"/>
<reference evidence="7" key="2">
    <citation type="journal article" date="2021" name="PeerJ">
        <title>Extensive microbial diversity within the chicken gut microbiome revealed by metagenomics and culture.</title>
        <authorList>
            <person name="Gilroy R."/>
            <person name="Ravi A."/>
            <person name="Getino M."/>
            <person name="Pursley I."/>
            <person name="Horton D.L."/>
            <person name="Alikhan N.F."/>
            <person name="Baker D."/>
            <person name="Gharbi K."/>
            <person name="Hall N."/>
            <person name="Watson M."/>
            <person name="Adriaenssens E.M."/>
            <person name="Foster-Nyarko E."/>
            <person name="Jarju S."/>
            <person name="Secka A."/>
            <person name="Antonio M."/>
            <person name="Oren A."/>
            <person name="Chaudhuri R.R."/>
            <person name="La Ragione R."/>
            <person name="Hildebrand F."/>
            <person name="Pallen M.J."/>
        </authorList>
    </citation>
    <scope>NUCLEOTIDE SEQUENCE</scope>
    <source>
        <strain evidence="7">ChiHile30-977</strain>
    </source>
</reference>
<evidence type="ECO:0000256" key="6">
    <source>
        <dbReference type="HAMAP-Rule" id="MF_00658"/>
    </source>
</evidence>
<comment type="catalytic activity">
    <reaction evidence="6">
        <text>pseudouridine(1915) in 23S rRNA + S-adenosyl-L-methionine = N(3)-methylpseudouridine(1915) in 23S rRNA + S-adenosyl-L-homocysteine + H(+)</text>
        <dbReference type="Rhea" id="RHEA:42752"/>
        <dbReference type="Rhea" id="RHEA-COMP:10221"/>
        <dbReference type="Rhea" id="RHEA-COMP:10222"/>
        <dbReference type="ChEBI" id="CHEBI:15378"/>
        <dbReference type="ChEBI" id="CHEBI:57856"/>
        <dbReference type="ChEBI" id="CHEBI:59789"/>
        <dbReference type="ChEBI" id="CHEBI:65314"/>
        <dbReference type="ChEBI" id="CHEBI:74486"/>
        <dbReference type="EC" id="2.1.1.177"/>
    </reaction>
</comment>
<comment type="function">
    <text evidence="6">Specifically methylates the pseudouridine at position 1915 (m3Psi1915) in 23S rRNA.</text>
</comment>
<comment type="subunit">
    <text evidence="6">Homodimer.</text>
</comment>
<comment type="similarity">
    <text evidence="5 6">Belongs to the RNA methyltransferase RlmH family.</text>
</comment>
<sequence>MITAILCAGKLREAFWREAAEEYIRRLKRFGPLEMLECPDLPEPRNASAADIARLVEAESAAMLRQLRPQDYVVALCVEARSLSSPALAERLARIEAGGARRLVFVLGGSNGLSPALLARANERLSFSPMTFPHQLARVMLLEQLYRCRKILAHEAYHK</sequence>
<accession>A0A9D0YW30</accession>
<dbReference type="EC" id="2.1.1.177" evidence="6"/>
<feature type="binding site" evidence="6">
    <location>
        <position position="76"/>
    </location>
    <ligand>
        <name>S-adenosyl-L-methionine</name>
        <dbReference type="ChEBI" id="CHEBI:59789"/>
    </ligand>
</feature>
<dbReference type="GO" id="GO:0070038">
    <property type="term" value="F:rRNA (pseudouridine-N3-)-methyltransferase activity"/>
    <property type="evidence" value="ECO:0007669"/>
    <property type="project" value="UniProtKB-UniRule"/>
</dbReference>
<dbReference type="PIRSF" id="PIRSF004505">
    <property type="entry name" value="MT_bac"/>
    <property type="match status" value="1"/>
</dbReference>
<dbReference type="HAMAP" id="MF_00658">
    <property type="entry name" value="23SrRNA_methyltr_H"/>
    <property type="match status" value="1"/>
</dbReference>
<keyword evidence="1 6" id="KW-0698">rRNA processing</keyword>
<evidence type="ECO:0000256" key="2">
    <source>
        <dbReference type="ARBA" id="ARBA00022603"/>
    </source>
</evidence>
<dbReference type="AlphaFoldDB" id="A0A9D0YW30"/>
<evidence type="ECO:0000256" key="3">
    <source>
        <dbReference type="ARBA" id="ARBA00022679"/>
    </source>
</evidence>
<protein>
    <recommendedName>
        <fullName evidence="6">Ribosomal RNA large subunit methyltransferase H</fullName>
        <ecNumber evidence="6">2.1.1.177</ecNumber>
    </recommendedName>
    <alternativeName>
        <fullName evidence="6">23S rRNA (pseudouridine1915-N3)-methyltransferase</fullName>
    </alternativeName>
    <alternativeName>
        <fullName evidence="6">23S rRNA m3Psi1915 methyltransferase</fullName>
    </alternativeName>
    <alternativeName>
        <fullName evidence="6">rRNA (pseudouridine-N3-)-methyltransferase RlmH</fullName>
    </alternativeName>
</protein>
<dbReference type="Gene3D" id="3.40.1280.10">
    <property type="match status" value="1"/>
</dbReference>